<name>A0A4R4S391_9ACTN</name>
<comment type="similarity">
    <text evidence="1 2">Belongs to the peptidase M16 family.</text>
</comment>
<dbReference type="PANTHER" id="PTHR11851">
    <property type="entry name" value="METALLOPROTEASE"/>
    <property type="match status" value="1"/>
</dbReference>
<dbReference type="FunFam" id="3.30.830.10:FF:000008">
    <property type="entry name" value="Mitochondrial-processing peptidase subunit beta"/>
    <property type="match status" value="1"/>
</dbReference>
<feature type="region of interest" description="Disordered" evidence="3">
    <location>
        <begin position="1"/>
        <end position="21"/>
    </location>
</feature>
<dbReference type="SUPFAM" id="SSF63411">
    <property type="entry name" value="LuxS/MPP-like metallohydrolase"/>
    <property type="match status" value="2"/>
</dbReference>
<sequence length="450" mass="47803">MPARQSTPDGRVTTPSTQTLLGEDDGGLVRRTVLPGGLRIVTEAVPTVRSVAFGIWVGVGSVDEQLTEAGATHYLEHLLFKGTPKRTALDISAAIESVGGEINAFTAKEFTCYYARVLDTDLPLAVDVVSDMVTSSLIAPADVESEREVVLEEIAMRDDDPSDAVHDLLATRMWGDSPLGRSILGTVESITGMARDTVNDYYRRHYLARNMVVAVAGNVRHDDVVALVEKAFGEAGFLDVDDSPAPPRTGGVAPSSGQGVTLLHRPTEQANVVLAVPGLARNDERRFALGVLNAALGGGMSSRLFQEVRERRGLAYSVYSYASQHAAAGLLGVYVGCQPKKVDQVLELCRTVLADVVRGGITAEELERGKGQARGGLVLGLEDTSARMSRLAKAELVYDELPSVDELIARVDGVSIDQVADLARALLPATPTLAVVGPFDSAGRFEAALG</sequence>
<dbReference type="RefSeq" id="WP_131977555.1">
    <property type="nucleotide sequence ID" value="NZ_SMKL01000001.1"/>
</dbReference>
<dbReference type="Gene3D" id="3.30.830.10">
    <property type="entry name" value="Metalloenzyme, LuxS/M16 peptidase-like"/>
    <property type="match status" value="2"/>
</dbReference>
<dbReference type="GO" id="GO:0046872">
    <property type="term" value="F:metal ion binding"/>
    <property type="evidence" value="ECO:0007669"/>
    <property type="project" value="InterPro"/>
</dbReference>
<evidence type="ECO:0000313" key="7">
    <source>
        <dbReference type="Proteomes" id="UP000295621"/>
    </source>
</evidence>
<reference evidence="6 7" key="1">
    <citation type="submission" date="2019-02" db="EMBL/GenBank/DDBJ databases">
        <title>Draft genome sequences of novel Actinobacteria.</title>
        <authorList>
            <person name="Sahin N."/>
            <person name="Ay H."/>
            <person name="Saygin H."/>
        </authorList>
    </citation>
    <scope>NUCLEOTIDE SEQUENCE [LARGE SCALE GENOMIC DNA]</scope>
    <source>
        <strain evidence="6 7">KC603</strain>
    </source>
</reference>
<dbReference type="Pfam" id="PF05193">
    <property type="entry name" value="Peptidase_M16_C"/>
    <property type="match status" value="1"/>
</dbReference>
<feature type="domain" description="Peptidase M16 N-terminal" evidence="4">
    <location>
        <begin position="39"/>
        <end position="186"/>
    </location>
</feature>
<dbReference type="Pfam" id="PF00675">
    <property type="entry name" value="Peptidase_M16"/>
    <property type="match status" value="1"/>
</dbReference>
<protein>
    <submittedName>
        <fullName evidence="6">Insulinase family protein</fullName>
    </submittedName>
</protein>
<dbReference type="InterPro" id="IPR001431">
    <property type="entry name" value="Pept_M16_Zn_BS"/>
</dbReference>
<evidence type="ECO:0000256" key="1">
    <source>
        <dbReference type="ARBA" id="ARBA00007261"/>
    </source>
</evidence>
<dbReference type="OrthoDB" id="9811314at2"/>
<dbReference type="InterPro" id="IPR011765">
    <property type="entry name" value="Pept_M16_N"/>
</dbReference>
<dbReference type="InterPro" id="IPR011249">
    <property type="entry name" value="Metalloenz_LuxS/M16"/>
</dbReference>
<evidence type="ECO:0000259" key="4">
    <source>
        <dbReference type="Pfam" id="PF00675"/>
    </source>
</evidence>
<gene>
    <name evidence="6" type="ORF">E1212_00645</name>
</gene>
<evidence type="ECO:0000259" key="5">
    <source>
        <dbReference type="Pfam" id="PF05193"/>
    </source>
</evidence>
<dbReference type="EMBL" id="SMKL01000001">
    <property type="protein sequence ID" value="TDC57001.1"/>
    <property type="molecule type" value="Genomic_DNA"/>
</dbReference>
<evidence type="ECO:0000256" key="2">
    <source>
        <dbReference type="RuleBase" id="RU004447"/>
    </source>
</evidence>
<feature type="compositionally biased region" description="Polar residues" evidence="3">
    <location>
        <begin position="1"/>
        <end position="20"/>
    </location>
</feature>
<keyword evidence="7" id="KW-1185">Reference proteome</keyword>
<accession>A0A4R4S391</accession>
<dbReference type="GO" id="GO:0006508">
    <property type="term" value="P:proteolysis"/>
    <property type="evidence" value="ECO:0007669"/>
    <property type="project" value="InterPro"/>
</dbReference>
<dbReference type="AlphaFoldDB" id="A0A4R4S391"/>
<dbReference type="PROSITE" id="PS00143">
    <property type="entry name" value="INSULINASE"/>
    <property type="match status" value="1"/>
</dbReference>
<dbReference type="InterPro" id="IPR050361">
    <property type="entry name" value="MPP/UQCRC_Complex"/>
</dbReference>
<dbReference type="GO" id="GO:0004222">
    <property type="term" value="F:metalloendopeptidase activity"/>
    <property type="evidence" value="ECO:0007669"/>
    <property type="project" value="InterPro"/>
</dbReference>
<comment type="caution">
    <text evidence="6">The sequence shown here is derived from an EMBL/GenBank/DDBJ whole genome shotgun (WGS) entry which is preliminary data.</text>
</comment>
<evidence type="ECO:0000256" key="3">
    <source>
        <dbReference type="SAM" id="MobiDB-lite"/>
    </source>
</evidence>
<proteinExistence type="inferred from homology"/>
<dbReference type="InterPro" id="IPR007863">
    <property type="entry name" value="Peptidase_M16_C"/>
</dbReference>
<organism evidence="6 7">
    <name type="scientific">Jiangella ureilytica</name>
    <dbReference type="NCBI Taxonomy" id="2530374"/>
    <lineage>
        <taxon>Bacteria</taxon>
        <taxon>Bacillati</taxon>
        <taxon>Actinomycetota</taxon>
        <taxon>Actinomycetes</taxon>
        <taxon>Jiangellales</taxon>
        <taxon>Jiangellaceae</taxon>
        <taxon>Jiangella</taxon>
    </lineage>
</organism>
<dbReference type="PANTHER" id="PTHR11851:SF49">
    <property type="entry name" value="MITOCHONDRIAL-PROCESSING PEPTIDASE SUBUNIT ALPHA"/>
    <property type="match status" value="1"/>
</dbReference>
<feature type="domain" description="Peptidase M16 C-terminal" evidence="5">
    <location>
        <begin position="195"/>
        <end position="371"/>
    </location>
</feature>
<dbReference type="Proteomes" id="UP000295621">
    <property type="component" value="Unassembled WGS sequence"/>
</dbReference>
<evidence type="ECO:0000313" key="6">
    <source>
        <dbReference type="EMBL" id="TDC57001.1"/>
    </source>
</evidence>